<dbReference type="Gene3D" id="3.30.470.30">
    <property type="entry name" value="DNA ligase/mRNA capping enzyme"/>
    <property type="match status" value="1"/>
</dbReference>
<dbReference type="PIRSF" id="PIRSF036959">
    <property type="entry name" value="mRNA_cap_alpha"/>
    <property type="match status" value="1"/>
</dbReference>
<evidence type="ECO:0000256" key="14">
    <source>
        <dbReference type="ARBA" id="ARBA00044624"/>
    </source>
</evidence>
<reference evidence="21" key="1">
    <citation type="submission" date="2013-12" db="EMBL/GenBank/DDBJ databases">
        <authorList>
            <person name="Genoscope - CEA"/>
        </authorList>
    </citation>
    <scope>NUCLEOTIDE SEQUENCE</scope>
    <source>
        <strain evidence="21">CBS 1993</strain>
    </source>
</reference>
<dbReference type="SUPFAM" id="SSF56091">
    <property type="entry name" value="DNA ligase/mRNA capping enzyme, catalytic domain"/>
    <property type="match status" value="1"/>
</dbReference>
<proteinExistence type="inferred from homology"/>
<evidence type="ECO:0000259" key="20">
    <source>
        <dbReference type="Pfam" id="PF03919"/>
    </source>
</evidence>
<name>W6MKD1_9ASCO</name>
<evidence type="ECO:0000256" key="8">
    <source>
        <dbReference type="ARBA" id="ARBA00022741"/>
    </source>
</evidence>
<evidence type="ECO:0000256" key="7">
    <source>
        <dbReference type="ARBA" id="ARBA00022695"/>
    </source>
</evidence>
<evidence type="ECO:0000256" key="4">
    <source>
        <dbReference type="ARBA" id="ARBA00019171"/>
    </source>
</evidence>
<dbReference type="GO" id="GO:0005524">
    <property type="term" value="F:ATP binding"/>
    <property type="evidence" value="ECO:0007669"/>
    <property type="project" value="InterPro"/>
</dbReference>
<dbReference type="InterPro" id="IPR001339">
    <property type="entry name" value="mRNA_cap_enzyme_adenylation"/>
</dbReference>
<keyword evidence="11 16" id="KW-0539">Nucleus</keyword>
<evidence type="ECO:0000256" key="16">
    <source>
        <dbReference type="PIRNR" id="PIRNR036959"/>
    </source>
</evidence>
<accession>W6MKD1</accession>
<keyword evidence="9 16" id="KW-0506">mRNA capping</keyword>
<dbReference type="GO" id="GO:0006370">
    <property type="term" value="P:7-methylguanosine mRNA capping"/>
    <property type="evidence" value="ECO:0007669"/>
    <property type="project" value="UniProtKB-KW"/>
</dbReference>
<dbReference type="Pfam" id="PF03919">
    <property type="entry name" value="mRNA_cap_C"/>
    <property type="match status" value="1"/>
</dbReference>
<evidence type="ECO:0000256" key="11">
    <source>
        <dbReference type="ARBA" id="ARBA00023242"/>
    </source>
</evidence>
<comment type="similarity">
    <text evidence="2 16">Belongs to the eukaryotic GTase family.</text>
</comment>
<evidence type="ECO:0000256" key="9">
    <source>
        <dbReference type="ARBA" id="ARBA00023042"/>
    </source>
</evidence>
<evidence type="ECO:0000256" key="6">
    <source>
        <dbReference type="ARBA" id="ARBA00022679"/>
    </source>
</evidence>
<keyword evidence="7 16" id="KW-0548">Nucleotidyltransferase</keyword>
<evidence type="ECO:0000256" key="3">
    <source>
        <dbReference type="ARBA" id="ARBA00012475"/>
    </source>
</evidence>
<keyword evidence="10 16" id="KW-0342">GTP-binding</keyword>
<evidence type="ECO:0000256" key="2">
    <source>
        <dbReference type="ARBA" id="ARBA00010237"/>
    </source>
</evidence>
<dbReference type="AlphaFoldDB" id="W6MKD1"/>
<dbReference type="GO" id="GO:0045944">
    <property type="term" value="P:positive regulation of transcription by RNA polymerase II"/>
    <property type="evidence" value="ECO:0007669"/>
    <property type="project" value="EnsemblFungi"/>
</dbReference>
<dbReference type="RefSeq" id="XP_022458457.1">
    <property type="nucleotide sequence ID" value="XM_022602676.1"/>
</dbReference>
<dbReference type="HOGENOM" id="CLU_021710_0_2_1"/>
<comment type="subunit">
    <text evidence="15">Heterodimer. The mRNA-capping enzyme is composed of two separate chains alpha and beta, respectively a mRNA guanylyltransferase and an mRNA 5'-triphosphate monophosphatase.</text>
</comment>
<keyword evidence="6 16" id="KW-0808">Transferase</keyword>
<feature type="domain" description="mRNA capping enzyme adenylation" evidence="19">
    <location>
        <begin position="41"/>
        <end position="237"/>
    </location>
</feature>
<sequence length="466" mass="55237">MDDRDMPTIPGELVSEEVGRYLKTRVSEILHLRNRNFPGSQPVSFTRNHLEQSLMNHDYLVCEKSDGLRVLLLTMVNPDSGEEGTFLITRENEYYMVPNFHFPRSKTNFDIPQDGTIIDGELILSKNPHTNVKELRYLIFDCLAMNMEAVTHKNLWKRLYHAQQEFHVPYMELRKAFPEQCSVFPFKLDFKNMTQPYKITKIFREMKNLTYVSDGLIFTCCETPYLQGTDNTLFKWKPAEENTIDFKLKLEFPVFVDESLPDSDPEKAYLDYDSKPLVKLCVWQGGEKEGDFIDGEYQTDFGNYKEWNELFLTEEEWKKLKEMGESYNGRIVEARRDEDGHWKMLRFRDDKSHGNHVTVVQKVLASIKDSVKKEDLMAKEEKIKQMWELREKRRKEEAIKRQNQPHQHKPDANSHHDHHEHHDHVQEKRKKELSDDDNDDFEDEIPTYERTPSPKYGENGSKKRKM</sequence>
<dbReference type="GO" id="GO:0031533">
    <property type="term" value="C:mRNA capping enzyme complex"/>
    <property type="evidence" value="ECO:0007669"/>
    <property type="project" value="EnsemblFungi"/>
</dbReference>
<gene>
    <name evidence="21" type="ORF">KUCA_T00002425001</name>
</gene>
<dbReference type="GO" id="GO:0004484">
    <property type="term" value="F:mRNA guanylyltransferase activity"/>
    <property type="evidence" value="ECO:0007669"/>
    <property type="project" value="UniProtKB-EC"/>
</dbReference>
<evidence type="ECO:0000259" key="19">
    <source>
        <dbReference type="Pfam" id="PF01331"/>
    </source>
</evidence>
<dbReference type="OrthoDB" id="200924at2759"/>
<keyword evidence="22" id="KW-1185">Reference proteome</keyword>
<dbReference type="PANTHER" id="PTHR10367">
    <property type="entry name" value="MRNA-CAPPING ENZYME"/>
    <property type="match status" value="1"/>
</dbReference>
<dbReference type="CDD" id="cd07895">
    <property type="entry name" value="Adenylation_mRNA_capping"/>
    <property type="match status" value="1"/>
</dbReference>
<keyword evidence="8 16" id="KW-0547">Nucleotide-binding</keyword>
<evidence type="ECO:0000313" key="21">
    <source>
        <dbReference type="EMBL" id="CDK26453.1"/>
    </source>
</evidence>
<dbReference type="InterPro" id="IPR051029">
    <property type="entry name" value="mRNA_Capping_Enz/RNA_Phosphat"/>
</dbReference>
<dbReference type="STRING" id="1382522.W6MKD1"/>
<reference evidence="21" key="2">
    <citation type="submission" date="2014-02" db="EMBL/GenBank/DDBJ databases">
        <title>Complete DNA sequence of /Kuraishia capsulata/ illustrates novel genomic features among budding yeasts (/Saccharomycotina/).</title>
        <authorList>
            <person name="Morales L."/>
            <person name="Noel B."/>
            <person name="Porcel B."/>
            <person name="Marcet-Houben M."/>
            <person name="Hullo M-F."/>
            <person name="Sacerdot C."/>
            <person name="Tekaia F."/>
            <person name="Leh-Louis V."/>
            <person name="Despons L."/>
            <person name="Khanna V."/>
            <person name="Aury J-M."/>
            <person name="Barbe V."/>
            <person name="Couloux A."/>
            <person name="Labadie K."/>
            <person name="Pelletier E."/>
            <person name="Souciet J-L."/>
            <person name="Boekhout T."/>
            <person name="Gabaldon T."/>
            <person name="Wincker P."/>
            <person name="Dujon B."/>
        </authorList>
    </citation>
    <scope>NUCLEOTIDE SEQUENCE</scope>
    <source>
        <strain evidence="21">CBS 1993</strain>
    </source>
</reference>
<organism evidence="21 22">
    <name type="scientific">Kuraishia capsulata CBS 1993</name>
    <dbReference type="NCBI Taxonomy" id="1382522"/>
    <lineage>
        <taxon>Eukaryota</taxon>
        <taxon>Fungi</taxon>
        <taxon>Dikarya</taxon>
        <taxon>Ascomycota</taxon>
        <taxon>Saccharomycotina</taxon>
        <taxon>Pichiomycetes</taxon>
        <taxon>Pichiales</taxon>
        <taxon>Pichiaceae</taxon>
        <taxon>Kuraishia</taxon>
    </lineage>
</organism>
<feature type="domain" description="mRNA capping enzyme C-terminal" evidence="20">
    <location>
        <begin position="241"/>
        <end position="377"/>
    </location>
</feature>
<evidence type="ECO:0000256" key="17">
    <source>
        <dbReference type="PIRSR" id="PIRSR036959-1"/>
    </source>
</evidence>
<evidence type="ECO:0000313" key="22">
    <source>
        <dbReference type="Proteomes" id="UP000019384"/>
    </source>
</evidence>
<evidence type="ECO:0000256" key="18">
    <source>
        <dbReference type="SAM" id="MobiDB-lite"/>
    </source>
</evidence>
<dbReference type="GO" id="GO:0099122">
    <property type="term" value="F:RNA polymerase II C-terminal domain binding"/>
    <property type="evidence" value="ECO:0007669"/>
    <property type="project" value="EnsemblFungi"/>
</dbReference>
<comment type="function">
    <text evidence="16">Second step of mRNA capping. Transfer of the GMP moiety of GTP to the 5'-end of RNA via an enzyme-GMP covalent reaction intermediate.</text>
</comment>
<comment type="catalytic activity">
    <reaction evidence="14">
        <text>a 5'-end diphospho-ribonucleoside in mRNA + GTP + H(+) = a 5'-end (5'-triphosphoguanosine)-ribonucleoside in mRNA + diphosphate</text>
        <dbReference type="Rhea" id="RHEA:67012"/>
        <dbReference type="Rhea" id="RHEA-COMP:17165"/>
        <dbReference type="Rhea" id="RHEA-COMP:17166"/>
        <dbReference type="ChEBI" id="CHEBI:15378"/>
        <dbReference type="ChEBI" id="CHEBI:33019"/>
        <dbReference type="ChEBI" id="CHEBI:37565"/>
        <dbReference type="ChEBI" id="CHEBI:167616"/>
        <dbReference type="ChEBI" id="CHEBI:167617"/>
        <dbReference type="EC" id="2.7.7.50"/>
    </reaction>
    <physiologicalReaction direction="left-to-right" evidence="14">
        <dbReference type="Rhea" id="RHEA:67013"/>
    </physiologicalReaction>
</comment>
<comment type="subcellular location">
    <subcellularLocation>
        <location evidence="1 16">Nucleus</location>
    </subcellularLocation>
</comment>
<dbReference type="SUPFAM" id="SSF50249">
    <property type="entry name" value="Nucleic acid-binding proteins"/>
    <property type="match status" value="1"/>
</dbReference>
<dbReference type="PANTHER" id="PTHR10367:SF17">
    <property type="entry name" value="MRNA-CAPPING ENZYME"/>
    <property type="match status" value="1"/>
</dbReference>
<evidence type="ECO:0000256" key="5">
    <source>
        <dbReference type="ARBA" id="ARBA00022664"/>
    </source>
</evidence>
<dbReference type="InterPro" id="IPR012340">
    <property type="entry name" value="NA-bd_OB-fold"/>
</dbReference>
<keyword evidence="5 16" id="KW-0507">mRNA processing</keyword>
<dbReference type="InterPro" id="IPR013846">
    <property type="entry name" value="mRNA_cap_enzyme_C"/>
</dbReference>
<dbReference type="GO" id="GO:0008033">
    <property type="term" value="P:tRNA processing"/>
    <property type="evidence" value="ECO:0007669"/>
    <property type="project" value="EnsemblFungi"/>
</dbReference>
<dbReference type="GeneID" id="34519845"/>
<feature type="active site" description="N6-GMP-lysine intermediate" evidence="17">
    <location>
        <position position="64"/>
    </location>
</feature>
<dbReference type="Proteomes" id="UP000019384">
    <property type="component" value="Unassembled WGS sequence"/>
</dbReference>
<dbReference type="EMBL" id="HG793127">
    <property type="protein sequence ID" value="CDK26453.1"/>
    <property type="molecule type" value="Genomic_DNA"/>
</dbReference>
<evidence type="ECO:0000256" key="12">
    <source>
        <dbReference type="ARBA" id="ARBA00029909"/>
    </source>
</evidence>
<evidence type="ECO:0000256" key="10">
    <source>
        <dbReference type="ARBA" id="ARBA00023134"/>
    </source>
</evidence>
<feature type="region of interest" description="Disordered" evidence="18">
    <location>
        <begin position="394"/>
        <end position="466"/>
    </location>
</feature>
<dbReference type="Pfam" id="PF01331">
    <property type="entry name" value="mRNA_cap_enzyme"/>
    <property type="match status" value="1"/>
</dbReference>
<dbReference type="InterPro" id="IPR017075">
    <property type="entry name" value="mRNA_cap_enzyme_alpha"/>
</dbReference>
<dbReference type="Gene3D" id="2.40.50.140">
    <property type="entry name" value="Nucleic acid-binding proteins"/>
    <property type="match status" value="1"/>
</dbReference>
<evidence type="ECO:0000256" key="1">
    <source>
        <dbReference type="ARBA" id="ARBA00004123"/>
    </source>
</evidence>
<dbReference type="GO" id="GO:0005525">
    <property type="term" value="F:GTP binding"/>
    <property type="evidence" value="ECO:0007669"/>
    <property type="project" value="UniProtKB-KW"/>
</dbReference>
<protein>
    <recommendedName>
        <fullName evidence="4 16">mRNA-capping enzyme subunit alpha</fullName>
        <ecNumber evidence="3 16">2.7.7.50</ecNumber>
    </recommendedName>
    <alternativeName>
        <fullName evidence="12 16">GTP--RNA guanylyltransferase</fullName>
    </alternativeName>
    <alternativeName>
        <fullName evidence="13 16">mRNA guanylyltransferase</fullName>
    </alternativeName>
</protein>
<feature type="compositionally biased region" description="Basic and acidic residues" evidence="18">
    <location>
        <begin position="408"/>
        <end position="433"/>
    </location>
</feature>
<evidence type="ECO:0000256" key="13">
    <source>
        <dbReference type="ARBA" id="ARBA00030702"/>
    </source>
</evidence>
<evidence type="ECO:0000256" key="15">
    <source>
        <dbReference type="ARBA" id="ARBA00047082"/>
    </source>
</evidence>
<feature type="compositionally biased region" description="Acidic residues" evidence="18">
    <location>
        <begin position="434"/>
        <end position="446"/>
    </location>
</feature>
<dbReference type="EC" id="2.7.7.50" evidence="3 16"/>